<proteinExistence type="predicted"/>
<reference evidence="1" key="1">
    <citation type="submission" date="2014-11" db="EMBL/GenBank/DDBJ databases">
        <authorList>
            <person name="Amaro Gonzalez C."/>
        </authorList>
    </citation>
    <scope>NUCLEOTIDE SEQUENCE</scope>
</reference>
<name>A0A0E9W0G5_ANGAN</name>
<protein>
    <submittedName>
        <fullName evidence="1">Uncharacterized protein</fullName>
    </submittedName>
</protein>
<dbReference type="AlphaFoldDB" id="A0A0E9W0G5"/>
<organism evidence="1">
    <name type="scientific">Anguilla anguilla</name>
    <name type="common">European freshwater eel</name>
    <name type="synonym">Muraena anguilla</name>
    <dbReference type="NCBI Taxonomy" id="7936"/>
    <lineage>
        <taxon>Eukaryota</taxon>
        <taxon>Metazoa</taxon>
        <taxon>Chordata</taxon>
        <taxon>Craniata</taxon>
        <taxon>Vertebrata</taxon>
        <taxon>Euteleostomi</taxon>
        <taxon>Actinopterygii</taxon>
        <taxon>Neopterygii</taxon>
        <taxon>Teleostei</taxon>
        <taxon>Anguilliformes</taxon>
        <taxon>Anguillidae</taxon>
        <taxon>Anguilla</taxon>
    </lineage>
</organism>
<evidence type="ECO:0000313" key="1">
    <source>
        <dbReference type="EMBL" id="JAH83055.1"/>
    </source>
</evidence>
<accession>A0A0E9W0G5</accession>
<sequence>MASLRNGSPGSVVQSWWACTHVGTFRIYPPHVPSAATPVLYCDKLIPFIHKHRKEQKRVG</sequence>
<dbReference type="EMBL" id="GBXM01025522">
    <property type="protein sequence ID" value="JAH83055.1"/>
    <property type="molecule type" value="Transcribed_RNA"/>
</dbReference>
<reference evidence="1" key="2">
    <citation type="journal article" date="2015" name="Fish Shellfish Immunol.">
        <title>Early steps in the European eel (Anguilla anguilla)-Vibrio vulnificus interaction in the gills: Role of the RtxA13 toxin.</title>
        <authorList>
            <person name="Callol A."/>
            <person name="Pajuelo D."/>
            <person name="Ebbesson L."/>
            <person name="Teles M."/>
            <person name="MacKenzie S."/>
            <person name="Amaro C."/>
        </authorList>
    </citation>
    <scope>NUCLEOTIDE SEQUENCE</scope>
</reference>